<evidence type="ECO:0000313" key="1">
    <source>
        <dbReference type="EMBL" id="SET79595.1"/>
    </source>
</evidence>
<dbReference type="PROSITE" id="PS51257">
    <property type="entry name" value="PROKAR_LIPOPROTEIN"/>
    <property type="match status" value="1"/>
</dbReference>
<name>A0A1I0H9N1_9FIRM</name>
<keyword evidence="2" id="KW-1185">Reference proteome</keyword>
<dbReference type="GeneID" id="78289336"/>
<dbReference type="OrthoDB" id="2968821at2"/>
<dbReference type="EMBL" id="FOIN01000044">
    <property type="protein sequence ID" value="SET79595.1"/>
    <property type="molecule type" value="Genomic_DNA"/>
</dbReference>
<accession>A0A1I0H9N1</accession>
<reference evidence="2" key="1">
    <citation type="submission" date="2016-10" db="EMBL/GenBank/DDBJ databases">
        <authorList>
            <person name="Varghese N."/>
            <person name="Submissions S."/>
        </authorList>
    </citation>
    <scope>NUCLEOTIDE SEQUENCE [LARGE SCALE GENOMIC DNA]</scope>
    <source>
        <strain evidence="2">DSM 1551</strain>
    </source>
</reference>
<gene>
    <name evidence="1" type="ORF">SAMN04489758_1449</name>
</gene>
<evidence type="ECO:0008006" key="3">
    <source>
        <dbReference type="Google" id="ProtNLM"/>
    </source>
</evidence>
<evidence type="ECO:0000313" key="2">
    <source>
        <dbReference type="Proteomes" id="UP000198558"/>
    </source>
</evidence>
<proteinExistence type="predicted"/>
<protein>
    <recommendedName>
        <fullName evidence="3">Lipoprotein</fullName>
    </recommendedName>
</protein>
<sequence length="156" mass="17976">MKKLFKIVLICGLCFSIVGCSKKDIAENQEEANKIIDAAYRVEKDNSDEPWDENSVYDTMKSGFWFFICNDAYIDVHLVHNSIDDTEEIDGITYHDKDFNVIAPIYGDGKSKDEKSTEALNNWLEDTGITKEQFIKWAEMTVEKKFAEANERVLDE</sequence>
<organism evidence="1 2">
    <name type="scientific">Thomasclavelia cocleata</name>
    <dbReference type="NCBI Taxonomy" id="69824"/>
    <lineage>
        <taxon>Bacteria</taxon>
        <taxon>Bacillati</taxon>
        <taxon>Bacillota</taxon>
        <taxon>Erysipelotrichia</taxon>
        <taxon>Erysipelotrichales</taxon>
        <taxon>Coprobacillaceae</taxon>
        <taxon>Thomasclavelia</taxon>
    </lineage>
</organism>
<dbReference type="RefSeq" id="WP_092356237.1">
    <property type="nucleotide sequence ID" value="NZ_FOIN01000044.1"/>
</dbReference>
<dbReference type="AlphaFoldDB" id="A0A1I0H9N1"/>
<dbReference type="Proteomes" id="UP000198558">
    <property type="component" value="Unassembled WGS sequence"/>
</dbReference>